<evidence type="ECO:0000256" key="1">
    <source>
        <dbReference type="ARBA" id="ARBA00022450"/>
    </source>
</evidence>
<dbReference type="AlphaFoldDB" id="A0A163FZN4"/>
<dbReference type="InterPro" id="IPR016036">
    <property type="entry name" value="Malonyl_transacylase_ACP-bd"/>
</dbReference>
<dbReference type="PANTHER" id="PTHR43775:SF37">
    <property type="entry name" value="SI:DKEY-61P9.11"/>
    <property type="match status" value="1"/>
</dbReference>
<sequence length="308" mass="34644">MGRELYRDQPVFRHWMRHLDQYYYGITGNSVIDELYDKDYPISQPFDSLPLTHPAIFMIEYALAQVFMEQQIYPDYVFGTSLGEFASCTVAGALDYTSALESLVVQADIVQNHCEPGGMIAILEQVSLFHSEPELYRNCEIASVNFDNHFVVSGGAAGLSEVETYIKKRKVTYQRLPIHYGFHSKWIDPAGALYKRYAASCSLKSPQSGVISALAGGACASFESEHLWNAVREPIRFRDALKTLLPMEDKIIVDLGPGGTLATFIKHNHSLFGPDGVLSLHSVLSPFHKDMNRLEQVLSKIKWERVTT</sequence>
<dbReference type="InterPro" id="IPR001227">
    <property type="entry name" value="Ac_transferase_dom_sf"/>
</dbReference>
<organism evidence="4 5">
    <name type="scientific">Paenibacillus glucanolyticus</name>
    <dbReference type="NCBI Taxonomy" id="59843"/>
    <lineage>
        <taxon>Bacteria</taxon>
        <taxon>Bacillati</taxon>
        <taxon>Bacillota</taxon>
        <taxon>Bacilli</taxon>
        <taxon>Bacillales</taxon>
        <taxon>Paenibacillaceae</taxon>
        <taxon>Paenibacillus</taxon>
    </lineage>
</organism>
<keyword evidence="5" id="KW-1185">Reference proteome</keyword>
<gene>
    <name evidence="4" type="ORF">AWU65_25300</name>
</gene>
<dbReference type="SMART" id="SM00827">
    <property type="entry name" value="PKS_AT"/>
    <property type="match status" value="1"/>
</dbReference>
<dbReference type="InterPro" id="IPR050091">
    <property type="entry name" value="PKS_NRPS_Biosynth_Enz"/>
</dbReference>
<evidence type="ECO:0000259" key="3">
    <source>
        <dbReference type="SMART" id="SM00827"/>
    </source>
</evidence>
<accession>A0A163FZN4</accession>
<dbReference type="InterPro" id="IPR016035">
    <property type="entry name" value="Acyl_Trfase/lysoPLipase"/>
</dbReference>
<dbReference type="SUPFAM" id="SSF52151">
    <property type="entry name" value="FabD/lysophospholipase-like"/>
    <property type="match status" value="1"/>
</dbReference>
<dbReference type="InterPro" id="IPR014043">
    <property type="entry name" value="Acyl_transferase_dom"/>
</dbReference>
<dbReference type="OrthoDB" id="9765680at2"/>
<reference evidence="4" key="1">
    <citation type="journal article" date="2016" name="Genome Announc.">
        <title>Draft genomes of two strains of Paenibacillus glucanolyticus with capability to degrade lignocellulose.</title>
        <authorList>
            <person name="Mathews S.L."/>
            <person name="Pawlak J."/>
            <person name="Grunden A.M."/>
        </authorList>
    </citation>
    <scope>NUCLEOTIDE SEQUENCE [LARGE SCALE GENOMIC DNA]</scope>
    <source>
        <strain evidence="4">SLM1</strain>
    </source>
</reference>
<evidence type="ECO:0000256" key="2">
    <source>
        <dbReference type="ARBA" id="ARBA00022553"/>
    </source>
</evidence>
<keyword evidence="2" id="KW-0597">Phosphoprotein</keyword>
<evidence type="ECO:0000313" key="5">
    <source>
        <dbReference type="Proteomes" id="UP000076796"/>
    </source>
</evidence>
<evidence type="ECO:0000313" key="4">
    <source>
        <dbReference type="EMBL" id="KZS44653.1"/>
    </source>
</evidence>
<keyword evidence="1" id="KW-0596">Phosphopantetheine</keyword>
<name>A0A163FZN4_9BACL</name>
<proteinExistence type="predicted"/>
<protein>
    <recommendedName>
        <fullName evidence="3">Malonyl-CoA:ACP transacylase (MAT) domain-containing protein</fullName>
    </recommendedName>
</protein>
<dbReference type="GO" id="GO:0006633">
    <property type="term" value="P:fatty acid biosynthetic process"/>
    <property type="evidence" value="ECO:0007669"/>
    <property type="project" value="TreeGrafter"/>
</dbReference>
<dbReference type="SUPFAM" id="SSF55048">
    <property type="entry name" value="Probable ACP-binding domain of malonyl-CoA ACP transacylase"/>
    <property type="match status" value="1"/>
</dbReference>
<dbReference type="STRING" id="59843.A3958_23930"/>
<dbReference type="EMBL" id="LWMH01000002">
    <property type="protein sequence ID" value="KZS44653.1"/>
    <property type="molecule type" value="Genomic_DNA"/>
</dbReference>
<dbReference type="GO" id="GO:0004312">
    <property type="term" value="F:fatty acid synthase activity"/>
    <property type="evidence" value="ECO:0007669"/>
    <property type="project" value="TreeGrafter"/>
</dbReference>
<feature type="domain" description="Malonyl-CoA:ACP transacylase (MAT)" evidence="3">
    <location>
        <begin position="1"/>
        <end position="291"/>
    </location>
</feature>
<dbReference type="PANTHER" id="PTHR43775">
    <property type="entry name" value="FATTY ACID SYNTHASE"/>
    <property type="match status" value="1"/>
</dbReference>
<dbReference type="Gene3D" id="3.40.366.10">
    <property type="entry name" value="Malonyl-Coenzyme A Acyl Carrier Protein, domain 2"/>
    <property type="match status" value="1"/>
</dbReference>
<dbReference type="Pfam" id="PF00698">
    <property type="entry name" value="Acyl_transf_1"/>
    <property type="match status" value="1"/>
</dbReference>
<dbReference type="Proteomes" id="UP000076796">
    <property type="component" value="Unassembled WGS sequence"/>
</dbReference>
<comment type="caution">
    <text evidence="4">The sequence shown here is derived from an EMBL/GenBank/DDBJ whole genome shotgun (WGS) entry which is preliminary data.</text>
</comment>